<feature type="compositionally biased region" description="Basic residues" evidence="1">
    <location>
        <begin position="13"/>
        <end position="27"/>
    </location>
</feature>
<organism evidence="2 3">
    <name type="scientific">Corynebacterium variabile</name>
    <dbReference type="NCBI Taxonomy" id="1727"/>
    <lineage>
        <taxon>Bacteria</taxon>
        <taxon>Bacillati</taxon>
        <taxon>Actinomycetota</taxon>
        <taxon>Actinomycetes</taxon>
        <taxon>Mycobacteriales</taxon>
        <taxon>Corynebacteriaceae</taxon>
        <taxon>Corynebacterium</taxon>
    </lineage>
</organism>
<proteinExistence type="predicted"/>
<evidence type="ECO:0000256" key="1">
    <source>
        <dbReference type="SAM" id="MobiDB-lite"/>
    </source>
</evidence>
<gene>
    <name evidence="2" type="ORF">DCL06_03335</name>
</gene>
<comment type="caution">
    <text evidence="2">The sequence shown here is derived from an EMBL/GenBank/DDBJ whole genome shotgun (WGS) entry which is preliminary data.</text>
</comment>
<reference evidence="2 3" key="1">
    <citation type="journal article" date="2018" name="Nat. Biotechnol.">
        <title>A standardized bacterial taxonomy based on genome phylogeny substantially revises the tree of life.</title>
        <authorList>
            <person name="Parks D.H."/>
            <person name="Chuvochina M."/>
            <person name="Waite D.W."/>
            <person name="Rinke C."/>
            <person name="Skarshewski A."/>
            <person name="Chaumeil P.A."/>
            <person name="Hugenholtz P."/>
        </authorList>
    </citation>
    <scope>NUCLEOTIDE SEQUENCE [LARGE SCALE GENOMIC DNA]</scope>
    <source>
        <strain evidence="2">UBA9851</strain>
    </source>
</reference>
<protein>
    <submittedName>
        <fullName evidence="2">Uncharacterized protein</fullName>
    </submittedName>
</protein>
<dbReference type="RefSeq" id="WP_312899747.1">
    <property type="nucleotide sequence ID" value="NZ_DAMCEZ010000015.1"/>
</dbReference>
<name>A0A3B9QT12_9CORY</name>
<dbReference type="AlphaFoldDB" id="A0A3B9QT12"/>
<dbReference type="EMBL" id="DMDD01000075">
    <property type="protein sequence ID" value="HAF72088.1"/>
    <property type="molecule type" value="Genomic_DNA"/>
</dbReference>
<evidence type="ECO:0000313" key="2">
    <source>
        <dbReference type="EMBL" id="HAF72088.1"/>
    </source>
</evidence>
<sequence length="192" mass="22034">MGKKTGKNQQRAAAKKKRRTDRLKKRSSGVGGIDGYRGNLSSADEYVMNMSDKEFDEYLANLRPTFPEEVIEKPRKPFPLPMWDYDDRDIVEVFQEKSPGITEEEGLNLLFSQPVRVRFINSPPGLIPAYVILKMDEHATGPELLAEAKRWHDDKRLWWHVAERTHIVPLVNPSGPMDPEDMGLDELSKFVV</sequence>
<feature type="region of interest" description="Disordered" evidence="1">
    <location>
        <begin position="1"/>
        <end position="40"/>
    </location>
</feature>
<evidence type="ECO:0000313" key="3">
    <source>
        <dbReference type="Proteomes" id="UP000260925"/>
    </source>
</evidence>
<dbReference type="Proteomes" id="UP000260925">
    <property type="component" value="Unassembled WGS sequence"/>
</dbReference>
<accession>A0A3B9QT12</accession>